<protein>
    <submittedName>
        <fullName evidence="1">Uncharacterized protein</fullName>
    </submittedName>
</protein>
<dbReference type="Proteomes" id="UP000054321">
    <property type="component" value="Unassembled WGS sequence"/>
</dbReference>
<reference evidence="2" key="2">
    <citation type="submission" date="2015-01" db="EMBL/GenBank/DDBJ databases">
        <title>Evolutionary Origins and Diversification of the Mycorrhizal Mutualists.</title>
        <authorList>
            <consortium name="DOE Joint Genome Institute"/>
            <consortium name="Mycorrhizal Genomics Consortium"/>
            <person name="Kohler A."/>
            <person name="Kuo A."/>
            <person name="Nagy L.G."/>
            <person name="Floudas D."/>
            <person name="Copeland A."/>
            <person name="Barry K.W."/>
            <person name="Cichocki N."/>
            <person name="Veneault-Fourrey C."/>
            <person name="LaButti K."/>
            <person name="Lindquist E.A."/>
            <person name="Lipzen A."/>
            <person name="Lundell T."/>
            <person name="Morin E."/>
            <person name="Murat C."/>
            <person name="Riley R."/>
            <person name="Ohm R."/>
            <person name="Sun H."/>
            <person name="Tunlid A."/>
            <person name="Henrissat B."/>
            <person name="Grigoriev I.V."/>
            <person name="Hibbett D.S."/>
            <person name="Martin F."/>
        </authorList>
    </citation>
    <scope>NUCLEOTIDE SEQUENCE [LARGE SCALE GENOMIC DNA]</scope>
    <source>
        <strain evidence="2">Zn</strain>
    </source>
</reference>
<dbReference type="AlphaFoldDB" id="A0A0C3GYP1"/>
<sequence>MSDLTVRYEINGLDHTVGAYWNIFQNDSYTGHQPVTDGTVILNVGDSVYEARAVEDDKITSGFDFHIGLR</sequence>
<evidence type="ECO:0000313" key="2">
    <source>
        <dbReference type="Proteomes" id="UP000054321"/>
    </source>
</evidence>
<name>A0A0C3GYP1_OIDMZ</name>
<organism evidence="1 2">
    <name type="scientific">Oidiodendron maius (strain Zn)</name>
    <dbReference type="NCBI Taxonomy" id="913774"/>
    <lineage>
        <taxon>Eukaryota</taxon>
        <taxon>Fungi</taxon>
        <taxon>Dikarya</taxon>
        <taxon>Ascomycota</taxon>
        <taxon>Pezizomycotina</taxon>
        <taxon>Leotiomycetes</taxon>
        <taxon>Leotiomycetes incertae sedis</taxon>
        <taxon>Myxotrichaceae</taxon>
        <taxon>Oidiodendron</taxon>
    </lineage>
</organism>
<dbReference type="InParanoid" id="A0A0C3GYP1"/>
<reference evidence="1 2" key="1">
    <citation type="submission" date="2014-04" db="EMBL/GenBank/DDBJ databases">
        <authorList>
            <consortium name="DOE Joint Genome Institute"/>
            <person name="Kuo A."/>
            <person name="Martino E."/>
            <person name="Perotto S."/>
            <person name="Kohler A."/>
            <person name="Nagy L.G."/>
            <person name="Floudas D."/>
            <person name="Copeland A."/>
            <person name="Barry K.W."/>
            <person name="Cichocki N."/>
            <person name="Veneault-Fourrey C."/>
            <person name="LaButti K."/>
            <person name="Lindquist E.A."/>
            <person name="Lipzen A."/>
            <person name="Lundell T."/>
            <person name="Morin E."/>
            <person name="Murat C."/>
            <person name="Sun H."/>
            <person name="Tunlid A."/>
            <person name="Henrissat B."/>
            <person name="Grigoriev I.V."/>
            <person name="Hibbett D.S."/>
            <person name="Martin F."/>
            <person name="Nordberg H.P."/>
            <person name="Cantor M.N."/>
            <person name="Hua S.X."/>
        </authorList>
    </citation>
    <scope>NUCLEOTIDE SEQUENCE [LARGE SCALE GENOMIC DNA]</scope>
    <source>
        <strain evidence="1 2">Zn</strain>
    </source>
</reference>
<proteinExistence type="predicted"/>
<dbReference type="HOGENOM" id="CLU_2758445_0_0_1"/>
<evidence type="ECO:0000313" key="1">
    <source>
        <dbReference type="EMBL" id="KIM95386.1"/>
    </source>
</evidence>
<keyword evidence="2" id="KW-1185">Reference proteome</keyword>
<dbReference type="EMBL" id="KN832887">
    <property type="protein sequence ID" value="KIM95386.1"/>
    <property type="molecule type" value="Genomic_DNA"/>
</dbReference>
<accession>A0A0C3GYP1</accession>
<gene>
    <name evidence="1" type="ORF">OIDMADRAFT_21134</name>
</gene>